<proteinExistence type="predicted"/>
<dbReference type="Gene3D" id="3.30.590.20">
    <property type="match status" value="1"/>
</dbReference>
<dbReference type="CDD" id="cd04584">
    <property type="entry name" value="CBS_pair_AcuB_like"/>
    <property type="match status" value="1"/>
</dbReference>
<dbReference type="OrthoDB" id="240589at2"/>
<dbReference type="Proteomes" id="UP000317332">
    <property type="component" value="Unassembled WGS sequence"/>
</dbReference>
<sequence>MGSLDVSVLNKKKDKAHYIHQLLKDIEALDMMIDQNLIEKTPIRIGAEQEFCLVDHEFMPQKNSLQVLETINDEHFTTEIGQYNLEINSDPILFDKDCFSKLHKQLKELLEKAKTAAAEHDTRICLTGVLPTLRIPHVSEDYMTKIKRYAVLNEAIKDSRGQDFYIHIKGVDELNFLSDSVMLEACNTSFQTHLQVNPDNFIDTYNWAQAISGPVLSVCTNSPLLFGKELWAETRIALFNQSVDTRANSFVLNEKQSRVSFGTHWEKGTVSSIFKDNISKFRSLLTSEFEGNSVDVLKSGTIPKLKALNLHNGTVYRWNRVCYGVGDGKPHLRIECRYLPSGPTLTDEIANMMFWVGLVVGQSKEYEKIQDKMDFRDVRSNFYKACRYGVESILTWNGKKIAAKDLILDELLPMAYRGLYKAGISPKDVEHYLTIIENRLKSWTGSEWMVKSYRNLQKSKKSFEALQVLTSYMYEKQEHDYPVDSWTLLEEGMMSHFNIKRIVKHNMNAKIFSVGEKDSLELVLHIMQWNNIHHIPVINNQKEIIGILSWKDIQGVENDELLVKQTVKDLMKTTIITVRPDQTIKEAKDLMKLNNISCLPVIYKGKLVGIITSNDI</sequence>
<dbReference type="SMART" id="SM00116">
    <property type="entry name" value="CBS"/>
    <property type="match status" value="2"/>
</dbReference>
<dbReference type="SUPFAM" id="SSF54631">
    <property type="entry name" value="CBS-domain pair"/>
    <property type="match status" value="1"/>
</dbReference>
<evidence type="ECO:0000256" key="1">
    <source>
        <dbReference type="PROSITE-ProRule" id="PRU00703"/>
    </source>
</evidence>
<name>A0A506PNW1_9FLAO</name>
<dbReference type="GO" id="GO:0016879">
    <property type="term" value="F:ligase activity, forming carbon-nitrogen bonds"/>
    <property type="evidence" value="ECO:0007669"/>
    <property type="project" value="TreeGrafter"/>
</dbReference>
<dbReference type="Pfam" id="PF00571">
    <property type="entry name" value="CBS"/>
    <property type="match status" value="2"/>
</dbReference>
<dbReference type="Gene3D" id="3.10.580.10">
    <property type="entry name" value="CBS-domain"/>
    <property type="match status" value="1"/>
</dbReference>
<dbReference type="InterPro" id="IPR006336">
    <property type="entry name" value="GCS2"/>
</dbReference>
<dbReference type="InterPro" id="IPR014746">
    <property type="entry name" value="Gln_synth/guanido_kin_cat_dom"/>
</dbReference>
<dbReference type="Pfam" id="PF04107">
    <property type="entry name" value="GCS2"/>
    <property type="match status" value="1"/>
</dbReference>
<dbReference type="InterPro" id="IPR000644">
    <property type="entry name" value="CBS_dom"/>
</dbReference>
<evidence type="ECO:0000313" key="3">
    <source>
        <dbReference type="EMBL" id="TPV34915.1"/>
    </source>
</evidence>
<evidence type="ECO:0000259" key="2">
    <source>
        <dbReference type="PROSITE" id="PS51371"/>
    </source>
</evidence>
<dbReference type="AlphaFoldDB" id="A0A506PNW1"/>
<feature type="domain" description="CBS" evidence="2">
    <location>
        <begin position="507"/>
        <end position="563"/>
    </location>
</feature>
<comment type="caution">
    <text evidence="3">The sequence shown here is derived from an EMBL/GenBank/DDBJ whole genome shotgun (WGS) entry which is preliminary data.</text>
</comment>
<dbReference type="PANTHER" id="PTHR36510">
    <property type="entry name" value="GLUTAMATE--CYSTEINE LIGASE 2-RELATED"/>
    <property type="match status" value="1"/>
</dbReference>
<evidence type="ECO:0000313" key="4">
    <source>
        <dbReference type="Proteomes" id="UP000317332"/>
    </source>
</evidence>
<accession>A0A506PNW1</accession>
<dbReference type="InterPro" id="IPR050141">
    <property type="entry name" value="GCL_type2/YbdK_subfam"/>
</dbReference>
<protein>
    <submittedName>
        <fullName evidence="3">CBS domain-containing protein</fullName>
    </submittedName>
</protein>
<feature type="domain" description="CBS" evidence="2">
    <location>
        <begin position="571"/>
        <end position="616"/>
    </location>
</feature>
<keyword evidence="1" id="KW-0129">CBS domain</keyword>
<reference evidence="3 4" key="1">
    <citation type="submission" date="2019-06" db="EMBL/GenBank/DDBJ databases">
        <title>Flavobacteriaceae Paucihalobacterium erythroidium CWB-1, complete genome.</title>
        <authorList>
            <person name="Wu S."/>
        </authorList>
    </citation>
    <scope>NUCLEOTIDE SEQUENCE [LARGE SCALE GENOMIC DNA]</scope>
    <source>
        <strain evidence="3 4">CWB-1</strain>
    </source>
</reference>
<dbReference type="PROSITE" id="PS51371">
    <property type="entry name" value="CBS"/>
    <property type="match status" value="2"/>
</dbReference>
<keyword evidence="4" id="KW-1185">Reference proteome</keyword>
<dbReference type="PANTHER" id="PTHR36510:SF3">
    <property type="entry name" value="CONSERVED PROTEIN"/>
    <property type="match status" value="1"/>
</dbReference>
<dbReference type="InterPro" id="IPR046342">
    <property type="entry name" value="CBS_dom_sf"/>
</dbReference>
<gene>
    <name evidence="3" type="ORF">FJ651_05130</name>
</gene>
<organism evidence="3 4">
    <name type="scientific">Paucihalobacter ruber</name>
    <dbReference type="NCBI Taxonomy" id="2567861"/>
    <lineage>
        <taxon>Bacteria</taxon>
        <taxon>Pseudomonadati</taxon>
        <taxon>Bacteroidota</taxon>
        <taxon>Flavobacteriia</taxon>
        <taxon>Flavobacteriales</taxon>
        <taxon>Flavobacteriaceae</taxon>
        <taxon>Paucihalobacter</taxon>
    </lineage>
</organism>
<dbReference type="RefSeq" id="WP_140989359.1">
    <property type="nucleotide sequence ID" value="NZ_VHIQ01000002.1"/>
</dbReference>
<dbReference type="EMBL" id="VHIQ01000002">
    <property type="protein sequence ID" value="TPV34915.1"/>
    <property type="molecule type" value="Genomic_DNA"/>
</dbReference>
<dbReference type="SUPFAM" id="SSF55931">
    <property type="entry name" value="Glutamine synthetase/guanido kinase"/>
    <property type="match status" value="1"/>
</dbReference>